<evidence type="ECO:0000256" key="9">
    <source>
        <dbReference type="RuleBase" id="RU000682"/>
    </source>
</evidence>
<dbReference type="Gene3D" id="1.10.10.60">
    <property type="entry name" value="Homeodomain-like"/>
    <property type="match status" value="1"/>
</dbReference>
<dbReference type="GO" id="GO:0000981">
    <property type="term" value="F:DNA-binding transcription factor activity, RNA polymerase II-specific"/>
    <property type="evidence" value="ECO:0007669"/>
    <property type="project" value="UniProtKB-UniRule"/>
</dbReference>
<evidence type="ECO:0000256" key="1">
    <source>
        <dbReference type="ARBA" id="ARBA00004123"/>
    </source>
</evidence>
<keyword evidence="5 10" id="KW-0804">Transcription</keyword>
<reference evidence="14 15" key="1">
    <citation type="submission" date="2024-02" db="EMBL/GenBank/DDBJ databases">
        <authorList>
            <person name="Vignale AGUSTIN F."/>
            <person name="Sosa J E."/>
            <person name="Modenutti C."/>
        </authorList>
    </citation>
    <scope>NUCLEOTIDE SEQUENCE [LARGE SCALE GENOMIC DNA]</scope>
</reference>
<dbReference type="InterPro" id="IPR009057">
    <property type="entry name" value="Homeodomain-like_sf"/>
</dbReference>
<dbReference type="GO" id="GO:0005634">
    <property type="term" value="C:nucleus"/>
    <property type="evidence" value="ECO:0007669"/>
    <property type="project" value="UniProtKB-SubCell"/>
</dbReference>
<name>A0ABC8UPH7_9AQUA</name>
<keyword evidence="4 8" id="KW-0371">Homeobox</keyword>
<evidence type="ECO:0000256" key="12">
    <source>
        <dbReference type="SAM" id="MobiDB-lite"/>
    </source>
</evidence>
<dbReference type="Pfam" id="PF00046">
    <property type="entry name" value="Homeodomain"/>
    <property type="match status" value="1"/>
</dbReference>
<evidence type="ECO:0000256" key="11">
    <source>
        <dbReference type="SAM" id="Coils"/>
    </source>
</evidence>
<feature type="domain" description="Homeobox" evidence="13">
    <location>
        <begin position="15"/>
        <end position="75"/>
    </location>
</feature>
<sequence>MNLLNSQYQKHYSPKRAKSNKKRLTQDQVRLLEASFDSNKKLEPERKFVLARELGILPRQIAIWYQNKRARWKNQSLELDYNMLQLRLESALAEKRQLERDIGVVRQELHKAQEMFFALSQAPPSVSSFPSCYEEGGSNSLQRYSLHGDVSCSWVNDEALQLEELSASCFMGAHGSNCV</sequence>
<dbReference type="SUPFAM" id="SSF46689">
    <property type="entry name" value="Homeodomain-like"/>
    <property type="match status" value="1"/>
</dbReference>
<dbReference type="GO" id="GO:0003677">
    <property type="term" value="F:DNA binding"/>
    <property type="evidence" value="ECO:0007669"/>
    <property type="project" value="UniProtKB-UniRule"/>
</dbReference>
<keyword evidence="2 10" id="KW-0805">Transcription regulation</keyword>
<feature type="coiled-coil region" evidence="11">
    <location>
        <begin position="74"/>
        <end position="115"/>
    </location>
</feature>
<dbReference type="InterPro" id="IPR045224">
    <property type="entry name" value="HDZip_class_I_plant"/>
</dbReference>
<comment type="subcellular location">
    <subcellularLocation>
        <location evidence="1 8 9">Nucleus</location>
    </subcellularLocation>
</comment>
<evidence type="ECO:0000256" key="7">
    <source>
        <dbReference type="ARBA" id="ARBA00025748"/>
    </source>
</evidence>
<evidence type="ECO:0000313" key="14">
    <source>
        <dbReference type="EMBL" id="CAK9182975.1"/>
    </source>
</evidence>
<dbReference type="SMART" id="SM00389">
    <property type="entry name" value="HOX"/>
    <property type="match status" value="1"/>
</dbReference>
<organism evidence="14 15">
    <name type="scientific">Ilex paraguariensis</name>
    <name type="common">yerba mate</name>
    <dbReference type="NCBI Taxonomy" id="185542"/>
    <lineage>
        <taxon>Eukaryota</taxon>
        <taxon>Viridiplantae</taxon>
        <taxon>Streptophyta</taxon>
        <taxon>Embryophyta</taxon>
        <taxon>Tracheophyta</taxon>
        <taxon>Spermatophyta</taxon>
        <taxon>Magnoliopsida</taxon>
        <taxon>eudicotyledons</taxon>
        <taxon>Gunneridae</taxon>
        <taxon>Pentapetalae</taxon>
        <taxon>asterids</taxon>
        <taxon>campanulids</taxon>
        <taxon>Aquifoliales</taxon>
        <taxon>Aquifoliaceae</taxon>
        <taxon>Ilex</taxon>
    </lineage>
</organism>
<evidence type="ECO:0000256" key="5">
    <source>
        <dbReference type="ARBA" id="ARBA00023163"/>
    </source>
</evidence>
<feature type="compositionally biased region" description="Basic residues" evidence="12">
    <location>
        <begin position="12"/>
        <end position="23"/>
    </location>
</feature>
<evidence type="ECO:0000256" key="8">
    <source>
        <dbReference type="PROSITE-ProRule" id="PRU00108"/>
    </source>
</evidence>
<proteinExistence type="inferred from homology"/>
<evidence type="ECO:0000256" key="3">
    <source>
        <dbReference type="ARBA" id="ARBA00023125"/>
    </source>
</evidence>
<evidence type="ECO:0000256" key="4">
    <source>
        <dbReference type="ARBA" id="ARBA00023155"/>
    </source>
</evidence>
<keyword evidence="6 8" id="KW-0539">Nucleus</keyword>
<keyword evidence="3 8" id="KW-0238">DNA-binding</keyword>
<feature type="compositionally biased region" description="Polar residues" evidence="12">
    <location>
        <begin position="1"/>
        <end position="10"/>
    </location>
</feature>
<feature type="region of interest" description="Disordered" evidence="12">
    <location>
        <begin position="1"/>
        <end position="24"/>
    </location>
</feature>
<dbReference type="PROSITE" id="PS50071">
    <property type="entry name" value="HOMEOBOX_2"/>
    <property type="match status" value="1"/>
</dbReference>
<dbReference type="AlphaFoldDB" id="A0ABC8UPH7"/>
<feature type="DNA-binding region" description="Homeobox" evidence="8">
    <location>
        <begin position="17"/>
        <end position="76"/>
    </location>
</feature>
<evidence type="ECO:0000259" key="13">
    <source>
        <dbReference type="PROSITE" id="PS50071"/>
    </source>
</evidence>
<dbReference type="InterPro" id="IPR001356">
    <property type="entry name" value="HD"/>
</dbReference>
<keyword evidence="15" id="KW-1185">Reference proteome</keyword>
<comment type="function">
    <text evidence="10">Transcription factor.</text>
</comment>
<dbReference type="PANTHER" id="PTHR24326">
    <property type="entry name" value="HOMEOBOX-LEUCINE ZIPPER PROTEIN"/>
    <property type="match status" value="1"/>
</dbReference>
<evidence type="ECO:0000313" key="15">
    <source>
        <dbReference type="Proteomes" id="UP001642360"/>
    </source>
</evidence>
<dbReference type="Proteomes" id="UP001642360">
    <property type="component" value="Unassembled WGS sequence"/>
</dbReference>
<dbReference type="CDD" id="cd00086">
    <property type="entry name" value="homeodomain"/>
    <property type="match status" value="1"/>
</dbReference>
<dbReference type="EMBL" id="CAUOFW020008502">
    <property type="protein sequence ID" value="CAK9182975.1"/>
    <property type="molecule type" value="Genomic_DNA"/>
</dbReference>
<evidence type="ECO:0000256" key="10">
    <source>
        <dbReference type="RuleBase" id="RU369038"/>
    </source>
</evidence>
<keyword evidence="11" id="KW-0175">Coiled coil</keyword>
<dbReference type="PROSITE" id="PS00027">
    <property type="entry name" value="HOMEOBOX_1"/>
    <property type="match status" value="1"/>
</dbReference>
<accession>A0ABC8UPH7</accession>
<gene>
    <name evidence="14" type="ORF">ILEXP_LOCUS53210</name>
</gene>
<protein>
    <recommendedName>
        <fullName evidence="10">Homeobox-leucine zipper protein</fullName>
    </recommendedName>
    <alternativeName>
        <fullName evidence="10">HD-ZIP protein</fullName>
    </alternativeName>
    <alternativeName>
        <fullName evidence="10">Homeodomain transcription factor</fullName>
    </alternativeName>
</protein>
<comment type="caution">
    <text evidence="14">The sequence shown here is derived from an EMBL/GenBank/DDBJ whole genome shotgun (WGS) entry which is preliminary data.</text>
</comment>
<comment type="similarity">
    <text evidence="7 10">Belongs to the HD-ZIP homeobox family. Class I subfamily.</text>
</comment>
<evidence type="ECO:0000256" key="2">
    <source>
        <dbReference type="ARBA" id="ARBA00023015"/>
    </source>
</evidence>
<dbReference type="InterPro" id="IPR017970">
    <property type="entry name" value="Homeobox_CS"/>
</dbReference>
<dbReference type="PANTHER" id="PTHR24326:SF522">
    <property type="entry name" value="HOMEOBOX-LEUCINE ZIPPER PROTEIN ATHB-52"/>
    <property type="match status" value="1"/>
</dbReference>
<evidence type="ECO:0000256" key="6">
    <source>
        <dbReference type="ARBA" id="ARBA00023242"/>
    </source>
</evidence>